<organism evidence="1 2">
    <name type="scientific">Corynespora cassiicola Philippines</name>
    <dbReference type="NCBI Taxonomy" id="1448308"/>
    <lineage>
        <taxon>Eukaryota</taxon>
        <taxon>Fungi</taxon>
        <taxon>Dikarya</taxon>
        <taxon>Ascomycota</taxon>
        <taxon>Pezizomycotina</taxon>
        <taxon>Dothideomycetes</taxon>
        <taxon>Pleosporomycetidae</taxon>
        <taxon>Pleosporales</taxon>
        <taxon>Corynesporascaceae</taxon>
        <taxon>Corynespora</taxon>
    </lineage>
</organism>
<dbReference type="Proteomes" id="UP000240883">
    <property type="component" value="Unassembled WGS sequence"/>
</dbReference>
<name>A0A2T2P7A7_CORCC</name>
<accession>A0A2T2P7A7</accession>
<keyword evidence="2" id="KW-1185">Reference proteome</keyword>
<dbReference type="EMBL" id="KZ678129">
    <property type="protein sequence ID" value="PSN73416.1"/>
    <property type="molecule type" value="Genomic_DNA"/>
</dbReference>
<dbReference type="AlphaFoldDB" id="A0A2T2P7A7"/>
<protein>
    <submittedName>
        <fullName evidence="1">Uncharacterized protein</fullName>
    </submittedName>
</protein>
<evidence type="ECO:0000313" key="2">
    <source>
        <dbReference type="Proteomes" id="UP000240883"/>
    </source>
</evidence>
<gene>
    <name evidence="1" type="ORF">BS50DRAFT_186443</name>
</gene>
<reference evidence="1 2" key="1">
    <citation type="journal article" date="2018" name="Front. Microbiol.">
        <title>Genome-Wide Analysis of Corynespora cassiicola Leaf Fall Disease Putative Effectors.</title>
        <authorList>
            <person name="Lopez D."/>
            <person name="Ribeiro S."/>
            <person name="Label P."/>
            <person name="Fumanal B."/>
            <person name="Venisse J.S."/>
            <person name="Kohler A."/>
            <person name="de Oliveira R.R."/>
            <person name="Labutti K."/>
            <person name="Lipzen A."/>
            <person name="Lail K."/>
            <person name="Bauer D."/>
            <person name="Ohm R.A."/>
            <person name="Barry K.W."/>
            <person name="Spatafora J."/>
            <person name="Grigoriev I.V."/>
            <person name="Martin F.M."/>
            <person name="Pujade-Renaud V."/>
        </authorList>
    </citation>
    <scope>NUCLEOTIDE SEQUENCE [LARGE SCALE GENOMIC DNA]</scope>
    <source>
        <strain evidence="1 2">Philippines</strain>
    </source>
</reference>
<proteinExistence type="predicted"/>
<evidence type="ECO:0000313" key="1">
    <source>
        <dbReference type="EMBL" id="PSN73416.1"/>
    </source>
</evidence>
<sequence length="192" mass="21138">MKILLPRRRPRHRLYYAIPREDAPLRSKAAGLEGSAWASPRYGPSRRRMATALMSPESLEAQAHARHGRRRWQKSIKAPRNALHACRPARLLALNHGGASVPSTVFLTPPSSMRRLSVLLAALAFVSAKDSHLACALLPSRPAIRSQPVPSVPFLCKSRPIRAACCHPRAAAFRRFCVVPPALAPTLFARPV</sequence>